<evidence type="ECO:0000313" key="3">
    <source>
        <dbReference type="Proteomes" id="UP000193560"/>
    </source>
</evidence>
<name>A0A1X2IZZ5_9FUNG</name>
<protein>
    <submittedName>
        <fullName evidence="2">Uncharacterized protein</fullName>
    </submittedName>
</protein>
<keyword evidence="3" id="KW-1185">Reference proteome</keyword>
<dbReference type="Proteomes" id="UP000193560">
    <property type="component" value="Unassembled WGS sequence"/>
</dbReference>
<gene>
    <name evidence="2" type="ORF">BCR42DRAFT_399534</name>
</gene>
<feature type="compositionally biased region" description="Polar residues" evidence="1">
    <location>
        <begin position="1"/>
        <end position="25"/>
    </location>
</feature>
<dbReference type="AlphaFoldDB" id="A0A1X2IZZ5"/>
<evidence type="ECO:0000313" key="2">
    <source>
        <dbReference type="EMBL" id="ORZ25157.1"/>
    </source>
</evidence>
<evidence type="ECO:0000256" key="1">
    <source>
        <dbReference type="SAM" id="MobiDB-lite"/>
    </source>
</evidence>
<feature type="region of interest" description="Disordered" evidence="1">
    <location>
        <begin position="85"/>
        <end position="133"/>
    </location>
</feature>
<feature type="region of interest" description="Disordered" evidence="1">
    <location>
        <begin position="1"/>
        <end position="26"/>
    </location>
</feature>
<reference evidence="2 3" key="1">
    <citation type="submission" date="2016-07" db="EMBL/GenBank/DDBJ databases">
        <title>Pervasive Adenine N6-methylation of Active Genes in Fungi.</title>
        <authorList>
            <consortium name="DOE Joint Genome Institute"/>
            <person name="Mondo S.J."/>
            <person name="Dannebaum R.O."/>
            <person name="Kuo R.C."/>
            <person name="Labutti K."/>
            <person name="Haridas S."/>
            <person name="Kuo A."/>
            <person name="Salamov A."/>
            <person name="Ahrendt S.R."/>
            <person name="Lipzen A."/>
            <person name="Sullivan W."/>
            <person name="Andreopoulos W.B."/>
            <person name="Clum A."/>
            <person name="Lindquist E."/>
            <person name="Daum C."/>
            <person name="Ramamoorthy G.K."/>
            <person name="Gryganskyi A."/>
            <person name="Culley D."/>
            <person name="Magnuson J.K."/>
            <person name="James T.Y."/>
            <person name="O'Malley M.A."/>
            <person name="Stajich J.E."/>
            <person name="Spatafora J.W."/>
            <person name="Visel A."/>
            <person name="Grigoriev I.V."/>
        </authorList>
    </citation>
    <scope>NUCLEOTIDE SEQUENCE [LARGE SCALE GENOMIC DNA]</scope>
    <source>
        <strain evidence="2 3">NRRL 1336</strain>
    </source>
</reference>
<organism evidence="2 3">
    <name type="scientific">Absidia repens</name>
    <dbReference type="NCBI Taxonomy" id="90262"/>
    <lineage>
        <taxon>Eukaryota</taxon>
        <taxon>Fungi</taxon>
        <taxon>Fungi incertae sedis</taxon>
        <taxon>Mucoromycota</taxon>
        <taxon>Mucoromycotina</taxon>
        <taxon>Mucoromycetes</taxon>
        <taxon>Mucorales</taxon>
        <taxon>Cunninghamellaceae</taxon>
        <taxon>Absidia</taxon>
    </lineage>
</organism>
<comment type="caution">
    <text evidence="2">The sequence shown here is derived from an EMBL/GenBank/DDBJ whole genome shotgun (WGS) entry which is preliminary data.</text>
</comment>
<accession>A0A1X2IZZ5</accession>
<sequence length="313" mass="35894">MDENSPDISPSNSGKNKKLYQQASIQRVHPCIQSNVTESKLKSVRRPSHDKLIHDTTLSSINSNQQKTIFRDDITFSNHQSLCASSDTRQSQYNSSPTPPQLAEKQRPRTRTPLSKDDDHNDHIDSDYDNKQAYSPCSIQSQHEQVSMRMTKPKMSDQETVTAMKTATAAAAEIVSTSDTMEVTKLHTDNMPNDMNAMDRVSEMVMMVVDDLERQVVDLDAALKRARQKTVWMSGWENDMVQRIQHFKAIQDDVMDSVDILVEFDQVMMALDEEKQQTWMDKQAQVDQMMNHVAERLFEVEETRQTIGRPDRV</sequence>
<dbReference type="OrthoDB" id="2271390at2759"/>
<dbReference type="EMBL" id="MCGE01000001">
    <property type="protein sequence ID" value="ORZ25157.1"/>
    <property type="molecule type" value="Genomic_DNA"/>
</dbReference>
<feature type="compositionally biased region" description="Polar residues" evidence="1">
    <location>
        <begin position="85"/>
        <end position="96"/>
    </location>
</feature>
<proteinExistence type="predicted"/>
<feature type="compositionally biased region" description="Basic and acidic residues" evidence="1">
    <location>
        <begin position="114"/>
        <end position="130"/>
    </location>
</feature>